<feature type="transmembrane region" description="Helical" evidence="2">
    <location>
        <begin position="174"/>
        <end position="195"/>
    </location>
</feature>
<dbReference type="Pfam" id="PF11947">
    <property type="entry name" value="DUF3464"/>
    <property type="match status" value="1"/>
</dbReference>
<dbReference type="InterPro" id="IPR021855">
    <property type="entry name" value="PAM68-like"/>
</dbReference>
<feature type="region of interest" description="Disordered" evidence="1">
    <location>
        <begin position="92"/>
        <end position="127"/>
    </location>
</feature>
<accession>A0A0C9QTL6</accession>
<evidence type="ECO:0000313" key="3">
    <source>
        <dbReference type="EMBL" id="JAG88000.1"/>
    </source>
</evidence>
<dbReference type="PANTHER" id="PTHR34575:SF1">
    <property type="entry name" value="PROTEIN PAM68, CHLOROPLASTIC"/>
    <property type="match status" value="1"/>
</dbReference>
<protein>
    <submittedName>
        <fullName evidence="3">TSA: Wollemia nobilis Ref_Wollemi_Transcript_10381_935 transcribed RNA sequence</fullName>
    </submittedName>
</protein>
<organism evidence="3">
    <name type="scientific">Wollemia nobilis</name>
    <dbReference type="NCBI Taxonomy" id="56998"/>
    <lineage>
        <taxon>Eukaryota</taxon>
        <taxon>Viridiplantae</taxon>
        <taxon>Streptophyta</taxon>
        <taxon>Embryophyta</taxon>
        <taxon>Tracheophyta</taxon>
        <taxon>Spermatophyta</taxon>
        <taxon>Pinopsida</taxon>
        <taxon>Pinidae</taxon>
        <taxon>Conifers II</taxon>
        <taxon>Araucariales</taxon>
        <taxon>Araucariaceae</taxon>
        <taxon>Wollemia</taxon>
    </lineage>
</organism>
<evidence type="ECO:0000256" key="1">
    <source>
        <dbReference type="SAM" id="MobiDB-lite"/>
    </source>
</evidence>
<evidence type="ECO:0000256" key="2">
    <source>
        <dbReference type="SAM" id="Phobius"/>
    </source>
</evidence>
<keyword evidence="2" id="KW-0472">Membrane</keyword>
<dbReference type="AlphaFoldDB" id="A0A0C9QTL6"/>
<keyword evidence="2" id="KW-0812">Transmembrane</keyword>
<feature type="compositionally biased region" description="Acidic residues" evidence="1">
    <location>
        <begin position="114"/>
        <end position="127"/>
    </location>
</feature>
<name>A0A0C9QTL6_9CONI</name>
<proteinExistence type="predicted"/>
<sequence>MDSASSAMICPSYASVSGPFYSSSHPFGSSKIAKSTCQYNAMRYLYKVGRAEIHCSDCREKKDTYPSLPTLKSSAISSLSHIESQRFKVYASRNPKGFGPPPAKRTKKKKRMLEDEEDEEEEQEPEDAVIPEIVTNRMIKRMVASVGLPLAIGLTFFPLFYYMKVVLKWSVPDWLPFITSFFTFGSAALGITYGIMSTSWDPLREGSFLGWTEAWMNWPVFLEVRMEKGKEIDYINS</sequence>
<keyword evidence="2" id="KW-1133">Transmembrane helix</keyword>
<reference evidence="3" key="1">
    <citation type="submission" date="2015-02" db="EMBL/GenBank/DDBJ databases">
        <title>A transcriptome of Wollemia nobilis - a relic of Gondwana.</title>
        <authorList>
            <person name="Chia J.Y."/>
            <person name="Leong Y.S."/>
            <person name="Abdul Karim S."/>
            <person name="Wan Azmi N."/>
            <person name="Hercus R."/>
            <person name="Croft L."/>
        </authorList>
    </citation>
    <scope>NUCLEOTIDE SEQUENCE</scope>
    <source>
        <strain evidence="3">MaeBrown</strain>
        <tissue evidence="3">Leaf</tissue>
    </source>
</reference>
<dbReference type="EMBL" id="GCHU01010325">
    <property type="protein sequence ID" value="JAG88000.1"/>
    <property type="molecule type" value="Transcribed_RNA"/>
</dbReference>
<dbReference type="PANTHER" id="PTHR34575">
    <property type="entry name" value="PROTEIN PAM68, CHLOROPLASTIC"/>
    <property type="match status" value="1"/>
</dbReference>
<feature type="transmembrane region" description="Helical" evidence="2">
    <location>
        <begin position="142"/>
        <end position="162"/>
    </location>
</feature>